<feature type="compositionally biased region" description="Basic and acidic residues" evidence="1">
    <location>
        <begin position="448"/>
        <end position="480"/>
    </location>
</feature>
<feature type="compositionally biased region" description="Polar residues" evidence="1">
    <location>
        <begin position="242"/>
        <end position="254"/>
    </location>
</feature>
<keyword evidence="4" id="KW-1185">Reference proteome</keyword>
<feature type="compositionally biased region" description="Polar residues" evidence="1">
    <location>
        <begin position="71"/>
        <end position="92"/>
    </location>
</feature>
<keyword evidence="2" id="KW-0812">Transmembrane</keyword>
<feature type="region of interest" description="Disordered" evidence="1">
    <location>
        <begin position="441"/>
        <end position="480"/>
    </location>
</feature>
<keyword evidence="2" id="KW-0472">Membrane</keyword>
<keyword evidence="2" id="KW-1133">Transmembrane helix</keyword>
<evidence type="ECO:0000313" key="3">
    <source>
        <dbReference type="EMBL" id="GAC98731.1"/>
    </source>
</evidence>
<feature type="compositionally biased region" description="Polar residues" evidence="1">
    <location>
        <begin position="214"/>
        <end position="231"/>
    </location>
</feature>
<evidence type="ECO:0000256" key="1">
    <source>
        <dbReference type="SAM" id="MobiDB-lite"/>
    </source>
</evidence>
<dbReference type="AlphaFoldDB" id="R9PBI1"/>
<protein>
    <submittedName>
        <fullName evidence="3">Uncharacterized protein</fullName>
    </submittedName>
</protein>
<feature type="region of interest" description="Disordered" evidence="1">
    <location>
        <begin position="400"/>
        <end position="420"/>
    </location>
</feature>
<reference evidence="4" key="1">
    <citation type="journal article" date="2013" name="Genome Announc.">
        <title>Draft genome sequence of the basidiomycetous yeast-like fungus Pseudozyma hubeiensis SY62, which produces an abundant amount of the biosurfactant mannosylerythritol lipids.</title>
        <authorList>
            <person name="Konishi M."/>
            <person name="Hatada Y."/>
            <person name="Horiuchi J."/>
        </authorList>
    </citation>
    <scope>NUCLEOTIDE SEQUENCE [LARGE SCALE GENOMIC DNA]</scope>
    <source>
        <strain evidence="4">SY62</strain>
    </source>
</reference>
<organism evidence="3 4">
    <name type="scientific">Pseudozyma hubeiensis (strain SY62)</name>
    <name type="common">Yeast</name>
    <dbReference type="NCBI Taxonomy" id="1305764"/>
    <lineage>
        <taxon>Eukaryota</taxon>
        <taxon>Fungi</taxon>
        <taxon>Dikarya</taxon>
        <taxon>Basidiomycota</taxon>
        <taxon>Ustilaginomycotina</taxon>
        <taxon>Ustilaginomycetes</taxon>
        <taxon>Ustilaginales</taxon>
        <taxon>Ustilaginaceae</taxon>
        <taxon>Pseudozyma</taxon>
    </lineage>
</organism>
<dbReference type="RefSeq" id="XP_012192318.1">
    <property type="nucleotide sequence ID" value="XM_012336928.1"/>
</dbReference>
<feature type="compositionally biased region" description="Basic and acidic residues" evidence="1">
    <location>
        <begin position="1"/>
        <end position="10"/>
    </location>
</feature>
<feature type="region of interest" description="Disordered" evidence="1">
    <location>
        <begin position="1"/>
        <end position="101"/>
    </location>
</feature>
<evidence type="ECO:0000256" key="2">
    <source>
        <dbReference type="SAM" id="Phobius"/>
    </source>
</evidence>
<feature type="compositionally biased region" description="Polar residues" evidence="1">
    <location>
        <begin position="164"/>
        <end position="178"/>
    </location>
</feature>
<dbReference type="GeneID" id="24111597"/>
<feature type="compositionally biased region" description="Low complexity" evidence="1">
    <location>
        <begin position="410"/>
        <end position="420"/>
    </location>
</feature>
<proteinExistence type="predicted"/>
<feature type="compositionally biased region" description="Basic residues" evidence="1">
    <location>
        <begin position="11"/>
        <end position="23"/>
    </location>
</feature>
<dbReference type="OrthoDB" id="2556187at2759"/>
<dbReference type="HOGENOM" id="CLU_467822_0_0_1"/>
<feature type="transmembrane region" description="Helical" evidence="2">
    <location>
        <begin position="103"/>
        <end position="125"/>
    </location>
</feature>
<dbReference type="EMBL" id="DF238821">
    <property type="protein sequence ID" value="GAC98731.1"/>
    <property type="molecule type" value="Genomic_DNA"/>
</dbReference>
<feature type="region of interest" description="Disordered" evidence="1">
    <location>
        <begin position="154"/>
        <end position="178"/>
    </location>
</feature>
<dbReference type="Proteomes" id="UP000014071">
    <property type="component" value="Unassembled WGS sequence"/>
</dbReference>
<gene>
    <name evidence="3" type="ORF">PHSY_006325</name>
</gene>
<accession>R9PBI1</accession>
<evidence type="ECO:0000313" key="4">
    <source>
        <dbReference type="Proteomes" id="UP000014071"/>
    </source>
</evidence>
<dbReference type="eggNOG" id="ENOG502TAJM">
    <property type="taxonomic scope" value="Eukaryota"/>
</dbReference>
<name>R9PBI1_PSEHS</name>
<feature type="region of interest" description="Disordered" evidence="1">
    <location>
        <begin position="190"/>
        <end position="260"/>
    </location>
</feature>
<sequence length="480" mass="52439">MRKLARDDRKKQKKHHQHAQVKHKQSDGKQRGSDGSGAVPKVQTTNSPVQADSGGPSPAVLHQDAPKLPTDSISAQKALIPSSNQSSTPRTHSSQDDGHRPTASIIAGAVAAGLVLLLGVLGVLLCKRRSRNRAVVTAKEARRIEIVYPSRDKLTESPADSKFPTLTNSLSSRQQPSRYTIPECLEKASRKQHDSVALPDDDSASRAQHANDVELSTLSADQPATVTASSETGDRGAACPSPHSNRGSSSQDGETTLEGGELHIDRCLSYYMKRRTTASVPHEALPDLRSPIPQQQNFVVTTTPAQTPERAVNFPKTVNLLERIRRSQIRLNEEALSKAKNEGFRFSKMSPQEDSAEKTLGTSPAISEPHSAFEYAEYYDSCLPSGHLSVFPQGLSADDPAIQWQDHSPSRSSALSPRRSTTVSMRQRSATFSQASQVAWPSSPHVDIGSKEVSRHRSKRRLDARTSHRESAQVDEIIRF</sequence>